<comment type="caution">
    <text evidence="2">The sequence shown here is derived from an EMBL/GenBank/DDBJ whole genome shotgun (WGS) entry which is preliminary data.</text>
</comment>
<feature type="compositionally biased region" description="Low complexity" evidence="1">
    <location>
        <begin position="366"/>
        <end position="392"/>
    </location>
</feature>
<accession>A0A5N5L9P1</accession>
<evidence type="ECO:0000313" key="3">
    <source>
        <dbReference type="Proteomes" id="UP000326939"/>
    </source>
</evidence>
<sequence length="512" mass="56438">MTIIGITSPNKTEAPLLIITISLSFSVKNLPLLPALLIPQTSIIFCGKLIPYRGETAAAETELNLGLAAQETVVARTEQDLGSAARTKHAKKGSILPSKDSKLSLSFNKSTERAAARSNNPPKKKKQQKRDKARESTNEVFAARKLSVDRKYDCSVIRGPNLSPLMKSGCYSFRLGVGKFPAEMELSEIKMRQRKKSPTPARMFPFPSDDQCDQTDKGGEGKRKKNLWGLFRGKASPGCIPPNPSIRISPFSDDHAMVGAKESNPEAVQENTGLVGFEEVEEAFTFCNLSSDNCDGAHWDNFSRQDQSLSPFDHQNHFGFFSDASAAHSSDSIIFCGKLIPFKGEKAVAETAQNQEITHKSELTRRSSISPSKLSHSSSTSTERAAATSNASPEKQKQERSDREDCEGTDRGHAGRKLSAETYDSSMRKGSNLPPLMKSRSHPVRLGAGKFSMEMGLSDMKMRQSKRISPPSMFSPENESDKKDNRSKDKRQEKILRGFCRGKASVDCIPYF</sequence>
<feature type="region of interest" description="Disordered" evidence="1">
    <location>
        <begin position="192"/>
        <end position="224"/>
    </location>
</feature>
<feature type="compositionally biased region" description="Basic and acidic residues" evidence="1">
    <location>
        <begin position="394"/>
        <end position="413"/>
    </location>
</feature>
<evidence type="ECO:0000313" key="2">
    <source>
        <dbReference type="EMBL" id="KAB5538921.1"/>
    </source>
</evidence>
<feature type="compositionally biased region" description="Basic and acidic residues" evidence="1">
    <location>
        <begin position="479"/>
        <end position="494"/>
    </location>
</feature>
<feature type="region of interest" description="Disordered" evidence="1">
    <location>
        <begin position="353"/>
        <end position="494"/>
    </location>
</feature>
<dbReference type="PANTHER" id="PTHR34130">
    <property type="entry name" value="OS08G0243800 PROTEIN"/>
    <property type="match status" value="1"/>
</dbReference>
<evidence type="ECO:0000256" key="1">
    <source>
        <dbReference type="SAM" id="MobiDB-lite"/>
    </source>
</evidence>
<keyword evidence="3" id="KW-1185">Reference proteome</keyword>
<protein>
    <submittedName>
        <fullName evidence="2">Uncharacterized protein</fullName>
    </submittedName>
</protein>
<feature type="region of interest" description="Disordered" evidence="1">
    <location>
        <begin position="80"/>
        <end position="138"/>
    </location>
</feature>
<gene>
    <name evidence="2" type="ORF">DKX38_016454</name>
</gene>
<reference evidence="3" key="1">
    <citation type="journal article" date="2019" name="Gigascience">
        <title>De novo genome assembly of the endangered Acer yangbiense, a plant species with extremely small populations endemic to Yunnan Province, China.</title>
        <authorList>
            <person name="Yang J."/>
            <person name="Wariss H.M."/>
            <person name="Tao L."/>
            <person name="Zhang R."/>
            <person name="Yun Q."/>
            <person name="Hollingsworth P."/>
            <person name="Dao Z."/>
            <person name="Luo G."/>
            <person name="Guo H."/>
            <person name="Ma Y."/>
            <person name="Sun W."/>
        </authorList>
    </citation>
    <scope>NUCLEOTIDE SEQUENCE [LARGE SCALE GENOMIC DNA]</scope>
    <source>
        <strain evidence="3">cv. br00</strain>
    </source>
</reference>
<dbReference type="AlphaFoldDB" id="A0A5N5L9P1"/>
<proteinExistence type="predicted"/>
<name>A0A5N5L9P1_9ROSI</name>
<organism evidence="2 3">
    <name type="scientific">Salix brachista</name>
    <dbReference type="NCBI Taxonomy" id="2182728"/>
    <lineage>
        <taxon>Eukaryota</taxon>
        <taxon>Viridiplantae</taxon>
        <taxon>Streptophyta</taxon>
        <taxon>Embryophyta</taxon>
        <taxon>Tracheophyta</taxon>
        <taxon>Spermatophyta</taxon>
        <taxon>Magnoliopsida</taxon>
        <taxon>eudicotyledons</taxon>
        <taxon>Gunneridae</taxon>
        <taxon>Pentapetalae</taxon>
        <taxon>rosids</taxon>
        <taxon>fabids</taxon>
        <taxon>Malpighiales</taxon>
        <taxon>Salicaceae</taxon>
        <taxon>Saliceae</taxon>
        <taxon>Salix</taxon>
    </lineage>
</organism>
<dbReference type="Proteomes" id="UP000326939">
    <property type="component" value="Chromosome 10"/>
</dbReference>
<dbReference type="PANTHER" id="PTHR34130:SF5">
    <property type="entry name" value="OS08G0243800 PROTEIN"/>
    <property type="match status" value="1"/>
</dbReference>
<dbReference type="EMBL" id="VDCV01000010">
    <property type="protein sequence ID" value="KAB5538921.1"/>
    <property type="molecule type" value="Genomic_DNA"/>
</dbReference>